<dbReference type="NCBIfam" id="TIGR03292">
    <property type="entry name" value="PhnH_redo"/>
    <property type="match status" value="1"/>
</dbReference>
<dbReference type="GO" id="GO:0016829">
    <property type="term" value="F:lyase activity"/>
    <property type="evidence" value="ECO:0007669"/>
    <property type="project" value="UniProtKB-KW"/>
</dbReference>
<dbReference type="InterPro" id="IPR038058">
    <property type="entry name" value="PhnH-like_sp"/>
</dbReference>
<dbReference type="RefSeq" id="WP_152947985.1">
    <property type="nucleotide sequence ID" value="NZ_WHYR01000053.1"/>
</dbReference>
<comment type="caution">
    <text evidence="1">The sequence shown here is derived from an EMBL/GenBank/DDBJ whole genome shotgun (WGS) entry which is preliminary data.</text>
</comment>
<evidence type="ECO:0000313" key="2">
    <source>
        <dbReference type="Proteomes" id="UP000441717"/>
    </source>
</evidence>
<dbReference type="PIRSF" id="PIRSF020680">
    <property type="entry name" value="PhnH"/>
    <property type="match status" value="1"/>
</dbReference>
<accession>A0A6N7IVG5</accession>
<dbReference type="Proteomes" id="UP000441717">
    <property type="component" value="Unassembled WGS sequence"/>
</dbReference>
<organism evidence="1 2">
    <name type="scientific">Desulfofundulus thermobenzoicus</name>
    <dbReference type="NCBI Taxonomy" id="29376"/>
    <lineage>
        <taxon>Bacteria</taxon>
        <taxon>Bacillati</taxon>
        <taxon>Bacillota</taxon>
        <taxon>Clostridia</taxon>
        <taxon>Eubacteriales</taxon>
        <taxon>Peptococcaceae</taxon>
        <taxon>Desulfofundulus</taxon>
    </lineage>
</organism>
<evidence type="ECO:0000313" key="1">
    <source>
        <dbReference type="EMBL" id="MQL53519.1"/>
    </source>
</evidence>
<dbReference type="Gene3D" id="3.40.50.11310">
    <property type="entry name" value="Bacterial phosphonate metabolism protein PhnH"/>
    <property type="match status" value="1"/>
</dbReference>
<dbReference type="InterPro" id="IPR008772">
    <property type="entry name" value="Phosphonate_metab_PhnH"/>
</dbReference>
<sequence>MIEGKQGFDPVFDSQKIFRCILDSMARPGKINLLPATGLCPPGEWCSHVAAVAFTLLDREVTFCVLGREAQKMESYLVVNTGSRPVKVEEADFIIVPGKDLIPRLSLAKRGNLEYPDGGATVIVAVDEILSDPEHRYQGLAVTLSGPGIPDHCRLLIRGLHLSYLEHFNNLNREYPLGVDWIMVAEDGRIACLPRTTTVNQEVVI</sequence>
<gene>
    <name evidence="1" type="primary">phnH</name>
    <name evidence="1" type="ORF">GFC01_14870</name>
</gene>
<dbReference type="SUPFAM" id="SSF159709">
    <property type="entry name" value="PhnH-like"/>
    <property type="match status" value="1"/>
</dbReference>
<keyword evidence="1" id="KW-0456">Lyase</keyword>
<dbReference type="AlphaFoldDB" id="A0A6N7IVG5"/>
<dbReference type="Pfam" id="PF05845">
    <property type="entry name" value="PhnH"/>
    <property type="match status" value="1"/>
</dbReference>
<dbReference type="GO" id="GO:0019634">
    <property type="term" value="P:organic phosphonate metabolic process"/>
    <property type="evidence" value="ECO:0007669"/>
    <property type="project" value="InterPro"/>
</dbReference>
<proteinExistence type="predicted"/>
<dbReference type="OrthoDB" id="154477at2"/>
<dbReference type="EMBL" id="WHYR01000053">
    <property type="protein sequence ID" value="MQL53519.1"/>
    <property type="molecule type" value="Genomic_DNA"/>
</dbReference>
<protein>
    <submittedName>
        <fullName evidence="1">Phosphonate C-P lyase system protein PhnH</fullName>
    </submittedName>
</protein>
<keyword evidence="2" id="KW-1185">Reference proteome</keyword>
<name>A0A6N7IVG5_9FIRM</name>
<reference evidence="1 2" key="1">
    <citation type="submission" date="2019-10" db="EMBL/GenBank/DDBJ databases">
        <title>Comparative genomics of sulfur disproportionating microorganisms.</title>
        <authorList>
            <person name="Ward L.M."/>
            <person name="Bertran E."/>
            <person name="Johnston D."/>
        </authorList>
    </citation>
    <scope>NUCLEOTIDE SEQUENCE [LARGE SCALE GENOMIC DNA]</scope>
    <source>
        <strain evidence="1 2">DSM 14055</strain>
    </source>
</reference>